<sequence length="430" mass="47838">MRDTQPVYGEAMWHWNRRQFLSTGLFSLLALTERVGAVEPSRFEPWRAGWLDLHHISTGRGNSMLAILPDGTSLMVDAGAVDETSDARALAPARPDASRRPGEWIARYAARHLAATPAKQIDTFVLSHFHGDHMGQLTARSPQSKLGNYKLTGVSDVAETLPIRRVLDRGFPDYSYPGPISDPSTLNYRSFLKAQQARGMKVERFRAGASGQISLMYEAAKHAAFRVRNLASNGEVWTGEGEKTRSLFPPLETLPRAQWPLENPCSNALRIEYGGFRYYIGGDLTWDTRFGSQPWMDAESPVAKVAGPVSAASLNHHGYYDSTGESFVRAMQARIYVLQSWHASHPAFDVLDRIYSPVLEPGKHDVLATDLVEAAEIVESRLSDRMLSQQGHVVLRIEPGGERFWVVVLDSADESDRVKARFGPFNSVSE</sequence>
<dbReference type="GO" id="GO:0016787">
    <property type="term" value="F:hydrolase activity"/>
    <property type="evidence" value="ECO:0007669"/>
    <property type="project" value="UniProtKB-KW"/>
</dbReference>
<protein>
    <submittedName>
        <fullName evidence="1">Metal-dependent hydrolase, beta-lactamase superfamily II</fullName>
    </submittedName>
</protein>
<evidence type="ECO:0000313" key="2">
    <source>
        <dbReference type="Proteomes" id="UP000236728"/>
    </source>
</evidence>
<organism evidence="1 2">
    <name type="scientific">Bryocella elongata</name>
    <dbReference type="NCBI Taxonomy" id="863522"/>
    <lineage>
        <taxon>Bacteria</taxon>
        <taxon>Pseudomonadati</taxon>
        <taxon>Acidobacteriota</taxon>
        <taxon>Terriglobia</taxon>
        <taxon>Terriglobales</taxon>
        <taxon>Acidobacteriaceae</taxon>
        <taxon>Bryocella</taxon>
    </lineage>
</organism>
<keyword evidence="2" id="KW-1185">Reference proteome</keyword>
<evidence type="ECO:0000313" key="1">
    <source>
        <dbReference type="EMBL" id="SEF50344.1"/>
    </source>
</evidence>
<reference evidence="1 2" key="1">
    <citation type="submission" date="2016-10" db="EMBL/GenBank/DDBJ databases">
        <authorList>
            <person name="de Groot N.N."/>
        </authorList>
    </citation>
    <scope>NUCLEOTIDE SEQUENCE [LARGE SCALE GENOMIC DNA]</scope>
    <source>
        <strain evidence="1 2">DSM 22489</strain>
    </source>
</reference>
<dbReference type="Proteomes" id="UP000236728">
    <property type="component" value="Unassembled WGS sequence"/>
</dbReference>
<dbReference type="PANTHER" id="PTHR30619:SF1">
    <property type="entry name" value="RECOMBINATION PROTEIN 2"/>
    <property type="match status" value="1"/>
</dbReference>
<name>A0A1H5SIW2_9BACT</name>
<dbReference type="AlphaFoldDB" id="A0A1H5SIW2"/>
<accession>A0A1H5SIW2</accession>
<dbReference type="SUPFAM" id="SSF56281">
    <property type="entry name" value="Metallo-hydrolase/oxidoreductase"/>
    <property type="match status" value="1"/>
</dbReference>
<dbReference type="InterPro" id="IPR052159">
    <property type="entry name" value="Competence_DNA_uptake"/>
</dbReference>
<dbReference type="PANTHER" id="PTHR30619">
    <property type="entry name" value="DNA INTERNALIZATION/COMPETENCE PROTEIN COMEC/REC2"/>
    <property type="match status" value="1"/>
</dbReference>
<dbReference type="InterPro" id="IPR036866">
    <property type="entry name" value="RibonucZ/Hydroxyglut_hydro"/>
</dbReference>
<dbReference type="Gene3D" id="3.60.15.10">
    <property type="entry name" value="Ribonuclease Z/Hydroxyacylglutathione hydrolase-like"/>
    <property type="match status" value="1"/>
</dbReference>
<dbReference type="EMBL" id="FNVA01000001">
    <property type="protein sequence ID" value="SEF50344.1"/>
    <property type="molecule type" value="Genomic_DNA"/>
</dbReference>
<gene>
    <name evidence="1" type="ORF">SAMN05421819_0215</name>
</gene>
<keyword evidence="1" id="KW-0378">Hydrolase</keyword>
<proteinExistence type="predicted"/>